<organism evidence="3 4">
    <name type="scientific">Solibacillus palustris</name>
    <dbReference type="NCBI Taxonomy" id="2908203"/>
    <lineage>
        <taxon>Bacteria</taxon>
        <taxon>Bacillati</taxon>
        <taxon>Bacillota</taxon>
        <taxon>Bacilli</taxon>
        <taxon>Bacillales</taxon>
        <taxon>Caryophanaceae</taxon>
        <taxon>Solibacillus</taxon>
    </lineage>
</organism>
<evidence type="ECO:0000256" key="1">
    <source>
        <dbReference type="ARBA" id="ARBA00006096"/>
    </source>
</evidence>
<evidence type="ECO:0000256" key="2">
    <source>
        <dbReference type="ARBA" id="ARBA00022801"/>
    </source>
</evidence>
<reference evidence="3 4" key="1">
    <citation type="submission" date="2022-03" db="EMBL/GenBank/DDBJ databases">
        <authorList>
            <person name="Jo J.-H."/>
            <person name="Im W.-T."/>
        </authorList>
    </citation>
    <scope>NUCLEOTIDE SEQUENCE [LARGE SCALE GENOMIC DNA]</scope>
    <source>
        <strain evidence="3 4">MA9</strain>
    </source>
</reference>
<evidence type="ECO:0000313" key="3">
    <source>
        <dbReference type="EMBL" id="MCH7323833.1"/>
    </source>
</evidence>
<dbReference type="Proteomes" id="UP001316087">
    <property type="component" value="Unassembled WGS sequence"/>
</dbReference>
<dbReference type="Gene3D" id="3.50.80.20">
    <property type="entry name" value="D-Ala-D-Ala carboxypeptidase C, peptidase S13"/>
    <property type="match status" value="1"/>
</dbReference>
<dbReference type="PRINTS" id="PR00922">
    <property type="entry name" value="DADACBPTASE3"/>
</dbReference>
<dbReference type="SUPFAM" id="SSF56601">
    <property type="entry name" value="beta-lactamase/transpeptidase-like"/>
    <property type="match status" value="1"/>
</dbReference>
<dbReference type="InterPro" id="IPR000667">
    <property type="entry name" value="Peptidase_S13"/>
</dbReference>
<accession>A0ABS9UHV9</accession>
<comment type="caution">
    <text evidence="3">The sequence shown here is derived from an EMBL/GenBank/DDBJ whole genome shotgun (WGS) entry which is preliminary data.</text>
</comment>
<dbReference type="EMBL" id="JAKZFC010000010">
    <property type="protein sequence ID" value="MCH7323833.1"/>
    <property type="molecule type" value="Genomic_DNA"/>
</dbReference>
<protein>
    <submittedName>
        <fullName evidence="3">D-alanyl-D-alanine carboxypeptidase/D-alanyl-D-alanine-endopeptidase</fullName>
        <ecNumber evidence="3">3.4.16.4</ecNumber>
    </submittedName>
</protein>
<keyword evidence="2 3" id="KW-0378">Hydrolase</keyword>
<dbReference type="RefSeq" id="WP_241370992.1">
    <property type="nucleotide sequence ID" value="NZ_JAKZFC010000010.1"/>
</dbReference>
<dbReference type="Pfam" id="PF02113">
    <property type="entry name" value="Peptidase_S13"/>
    <property type="match status" value="1"/>
</dbReference>
<dbReference type="GO" id="GO:0009002">
    <property type="term" value="F:serine-type D-Ala-D-Ala carboxypeptidase activity"/>
    <property type="evidence" value="ECO:0007669"/>
    <property type="project" value="UniProtKB-EC"/>
</dbReference>
<dbReference type="PANTHER" id="PTHR30023">
    <property type="entry name" value="D-ALANYL-D-ALANINE CARBOXYPEPTIDASE"/>
    <property type="match status" value="1"/>
</dbReference>
<proteinExistence type="inferred from homology"/>
<gene>
    <name evidence="3" type="primary">dacB</name>
    <name evidence="3" type="ORF">LZ480_18340</name>
</gene>
<dbReference type="PANTHER" id="PTHR30023:SF0">
    <property type="entry name" value="PENICILLIN-SENSITIVE CARBOXYPEPTIDASE A"/>
    <property type="match status" value="1"/>
</dbReference>
<comment type="similarity">
    <text evidence="1">Belongs to the peptidase S13 family.</text>
</comment>
<keyword evidence="3" id="KW-0645">Protease</keyword>
<name>A0ABS9UHV9_9BACL</name>
<sequence length="464" mass="51054">MGEIQAVELTPQAVAALDQAVEQSLGKDRATFTLRDRATGDILYAYRGEHLMRPASNMKIISGAAALEELGLDYRFQTELYIDGELEDGMLNGNLYVKGYGDPTINEATLRHFADILWQKGIQSINGQLIGDDTYFTGDTLPPGVDDEGETHYYGARISPITMSPNDDFDASTIIVTADPQSVGEQPTFTVIPHLSGHEITNEATTVESGAENTLEIRRLNGTNQIVMTGAIPQGESAKVWVSLQNPTVNTLEFFKVLCEQKGIQFTQAQPVTVGEVTENAELIYTHESRTVAELFSIFMKLSNNSIADIFVKTLGKLQHSVGDYESGLLVVNDYLMQKNIDFSTWQFVDGSGLSHGIRLHANGISQLLFELQKEPYFEVFFSSLPVGGNEDRLIGGTLKDRFLEPEFMGKIFAKTGYIHEVHCLSGYATGASGKDYIFSIMLEDCEEGIPFIDEGLKAILSAI</sequence>
<dbReference type="Gene3D" id="3.40.710.10">
    <property type="entry name" value="DD-peptidase/beta-lactamase superfamily"/>
    <property type="match status" value="1"/>
</dbReference>
<keyword evidence="3" id="KW-0121">Carboxypeptidase</keyword>
<dbReference type="NCBIfam" id="TIGR00666">
    <property type="entry name" value="PBP4"/>
    <property type="match status" value="1"/>
</dbReference>
<dbReference type="EC" id="3.4.16.4" evidence="3"/>
<evidence type="ECO:0000313" key="4">
    <source>
        <dbReference type="Proteomes" id="UP001316087"/>
    </source>
</evidence>
<dbReference type="InterPro" id="IPR012338">
    <property type="entry name" value="Beta-lactam/transpept-like"/>
</dbReference>
<keyword evidence="4" id="KW-1185">Reference proteome</keyword>